<evidence type="ECO:0000256" key="4">
    <source>
        <dbReference type="ARBA" id="ARBA00022801"/>
    </source>
</evidence>
<dbReference type="SUPFAM" id="SSF53098">
    <property type="entry name" value="Ribonuclease H-like"/>
    <property type="match status" value="1"/>
</dbReference>
<feature type="region of interest" description="Disordered" evidence="7">
    <location>
        <begin position="128"/>
        <end position="224"/>
    </location>
</feature>
<dbReference type="GO" id="GO:0008296">
    <property type="term" value="F:3'-5'-DNA exonuclease activity"/>
    <property type="evidence" value="ECO:0007669"/>
    <property type="project" value="TreeGrafter"/>
</dbReference>
<dbReference type="GO" id="GO:0005737">
    <property type="term" value="C:cytoplasm"/>
    <property type="evidence" value="ECO:0007669"/>
    <property type="project" value="TreeGrafter"/>
</dbReference>
<evidence type="ECO:0000256" key="6">
    <source>
        <dbReference type="ARBA" id="ARBA00022842"/>
    </source>
</evidence>
<evidence type="ECO:0000256" key="1">
    <source>
        <dbReference type="ARBA" id="ARBA00001946"/>
    </source>
</evidence>
<dbReference type="InterPro" id="IPR012337">
    <property type="entry name" value="RNaseH-like_sf"/>
</dbReference>
<dbReference type="GO" id="GO:0046872">
    <property type="term" value="F:metal ion binding"/>
    <property type="evidence" value="ECO:0007669"/>
    <property type="project" value="UniProtKB-KW"/>
</dbReference>
<evidence type="ECO:0000313" key="8">
    <source>
        <dbReference type="EMBL" id="KAJ8733613.1"/>
    </source>
</evidence>
<sequence length="321" mass="37574">MAPIQVFVFLNFGSTGRRAESSSLTHLCLLAISRDQYLEPDNIEVPPNKLCLDLKSGFNRDTYDILNNFINLQQKPICLVSHCGMDYDFQILKRELDNLKVRLSDDLLCADSIYAFYDILKDKIKDDDDDDDDHNLSVKLESSSSNNDCLESNKHEIKKENQEEMKDEKIELESNKQEIKKENQEEMKDENTPDKHTFDATGKSNGLSPENARKKPKLSKEENRYRGKVAVRNRYYDGDYFSKSHGLRSIYEEMMEYPTENVTQAEMDVYMNFRISHQLGERFLEWTDEVQLKFAKVRTRPIFMKDICLTKQVFKGNIRKI</sequence>
<accession>A0AAD8DZ83</accession>
<keyword evidence="3" id="KW-0479">Metal-binding</keyword>
<keyword evidence="5" id="KW-0269">Exonuclease</keyword>
<dbReference type="InterPro" id="IPR040393">
    <property type="entry name" value="TREX1/2"/>
</dbReference>
<comment type="cofactor">
    <cofactor evidence="1">
        <name>Mg(2+)</name>
        <dbReference type="ChEBI" id="CHEBI:18420"/>
    </cofactor>
</comment>
<dbReference type="Proteomes" id="UP001231518">
    <property type="component" value="Chromosome 5"/>
</dbReference>
<gene>
    <name evidence="8" type="ORF">PYW07_014164</name>
</gene>
<keyword evidence="6" id="KW-0460">Magnesium</keyword>
<protein>
    <recommendedName>
        <fullName evidence="10">Exonuclease domain-containing protein</fullName>
    </recommendedName>
</protein>
<evidence type="ECO:0000313" key="9">
    <source>
        <dbReference type="Proteomes" id="UP001231518"/>
    </source>
</evidence>
<dbReference type="PANTHER" id="PTHR13058:SF19">
    <property type="entry name" value="LD40940P"/>
    <property type="match status" value="1"/>
</dbReference>
<evidence type="ECO:0000256" key="3">
    <source>
        <dbReference type="ARBA" id="ARBA00022723"/>
    </source>
</evidence>
<proteinExistence type="predicted"/>
<evidence type="ECO:0000256" key="2">
    <source>
        <dbReference type="ARBA" id="ARBA00022722"/>
    </source>
</evidence>
<organism evidence="8 9">
    <name type="scientific">Mythimna separata</name>
    <name type="common">Oriental armyworm</name>
    <name type="synonym">Pseudaletia separata</name>
    <dbReference type="NCBI Taxonomy" id="271217"/>
    <lineage>
        <taxon>Eukaryota</taxon>
        <taxon>Metazoa</taxon>
        <taxon>Ecdysozoa</taxon>
        <taxon>Arthropoda</taxon>
        <taxon>Hexapoda</taxon>
        <taxon>Insecta</taxon>
        <taxon>Pterygota</taxon>
        <taxon>Neoptera</taxon>
        <taxon>Endopterygota</taxon>
        <taxon>Lepidoptera</taxon>
        <taxon>Glossata</taxon>
        <taxon>Ditrysia</taxon>
        <taxon>Noctuoidea</taxon>
        <taxon>Noctuidae</taxon>
        <taxon>Noctuinae</taxon>
        <taxon>Hadenini</taxon>
        <taxon>Mythimna</taxon>
    </lineage>
</organism>
<name>A0AAD8DZ83_MYTSE</name>
<evidence type="ECO:0000256" key="7">
    <source>
        <dbReference type="SAM" id="MobiDB-lite"/>
    </source>
</evidence>
<dbReference type="EMBL" id="JARGEI010000003">
    <property type="protein sequence ID" value="KAJ8733613.1"/>
    <property type="molecule type" value="Genomic_DNA"/>
</dbReference>
<feature type="compositionally biased region" description="Polar residues" evidence="7">
    <location>
        <begin position="140"/>
        <end position="150"/>
    </location>
</feature>
<dbReference type="InterPro" id="IPR036397">
    <property type="entry name" value="RNaseH_sf"/>
</dbReference>
<keyword evidence="2" id="KW-0540">Nuclease</keyword>
<dbReference type="GO" id="GO:0006308">
    <property type="term" value="P:DNA catabolic process"/>
    <property type="evidence" value="ECO:0007669"/>
    <property type="project" value="TreeGrafter"/>
</dbReference>
<dbReference type="GO" id="GO:0003676">
    <property type="term" value="F:nucleic acid binding"/>
    <property type="evidence" value="ECO:0007669"/>
    <property type="project" value="InterPro"/>
</dbReference>
<comment type="caution">
    <text evidence="8">The sequence shown here is derived from an EMBL/GenBank/DDBJ whole genome shotgun (WGS) entry which is preliminary data.</text>
</comment>
<dbReference type="AlphaFoldDB" id="A0AAD8DZ83"/>
<keyword evidence="9" id="KW-1185">Reference proteome</keyword>
<feature type="compositionally biased region" description="Basic and acidic residues" evidence="7">
    <location>
        <begin position="151"/>
        <end position="198"/>
    </location>
</feature>
<evidence type="ECO:0000256" key="5">
    <source>
        <dbReference type="ARBA" id="ARBA00022839"/>
    </source>
</evidence>
<dbReference type="Gene3D" id="3.30.420.10">
    <property type="entry name" value="Ribonuclease H-like superfamily/Ribonuclease H"/>
    <property type="match status" value="1"/>
</dbReference>
<dbReference type="PANTHER" id="PTHR13058">
    <property type="entry name" value="THREE PRIME REPAIR EXONUCLEASE 1, 2"/>
    <property type="match status" value="1"/>
</dbReference>
<keyword evidence="4" id="KW-0378">Hydrolase</keyword>
<reference evidence="8" key="1">
    <citation type="submission" date="2023-03" db="EMBL/GenBank/DDBJ databases">
        <title>Chromosome-level genomes of two armyworms, Mythimna separata and Mythimna loreyi, provide insights into the biosynthesis and reception of sex pheromones.</title>
        <authorList>
            <person name="Zhao H."/>
        </authorList>
    </citation>
    <scope>NUCLEOTIDE SEQUENCE</scope>
    <source>
        <strain evidence="8">BeijingLab</strain>
        <tissue evidence="8">Pupa</tissue>
    </source>
</reference>
<evidence type="ECO:0008006" key="10">
    <source>
        <dbReference type="Google" id="ProtNLM"/>
    </source>
</evidence>